<keyword evidence="2" id="KW-1185">Reference proteome</keyword>
<accession>A0ABW1FZV0</accession>
<reference evidence="2" key="1">
    <citation type="journal article" date="2019" name="Int. J. Syst. Evol. Microbiol.">
        <title>The Global Catalogue of Microorganisms (GCM) 10K type strain sequencing project: providing services to taxonomists for standard genome sequencing and annotation.</title>
        <authorList>
            <consortium name="The Broad Institute Genomics Platform"/>
            <consortium name="The Broad Institute Genome Sequencing Center for Infectious Disease"/>
            <person name="Wu L."/>
            <person name="Ma J."/>
        </authorList>
    </citation>
    <scope>NUCLEOTIDE SEQUENCE [LARGE SCALE GENOMIC DNA]</scope>
    <source>
        <strain evidence="2">JCM 4816</strain>
    </source>
</reference>
<dbReference type="SUPFAM" id="SSF53335">
    <property type="entry name" value="S-adenosyl-L-methionine-dependent methyltransferases"/>
    <property type="match status" value="1"/>
</dbReference>
<dbReference type="InterPro" id="IPR006764">
    <property type="entry name" value="SAM_dep_MeTrfase_SAV2177_type"/>
</dbReference>
<organism evidence="1 2">
    <name type="scientific">Streptacidiphilus monticola</name>
    <dbReference type="NCBI Taxonomy" id="2161674"/>
    <lineage>
        <taxon>Bacteria</taxon>
        <taxon>Bacillati</taxon>
        <taxon>Actinomycetota</taxon>
        <taxon>Actinomycetes</taxon>
        <taxon>Kitasatosporales</taxon>
        <taxon>Streptomycetaceae</taxon>
        <taxon>Streptacidiphilus</taxon>
    </lineage>
</organism>
<comment type="caution">
    <text evidence="1">The sequence shown here is derived from an EMBL/GenBank/DDBJ whole genome shotgun (WGS) entry which is preliminary data.</text>
</comment>
<dbReference type="Proteomes" id="UP001596174">
    <property type="component" value="Unassembled WGS sequence"/>
</dbReference>
<gene>
    <name evidence="1" type="ORF">ACFP3V_12500</name>
</gene>
<dbReference type="InterPro" id="IPR029063">
    <property type="entry name" value="SAM-dependent_MTases_sf"/>
</dbReference>
<proteinExistence type="predicted"/>
<dbReference type="PIRSF" id="PIRSF017393">
    <property type="entry name" value="MTase_SAV2177"/>
    <property type="match status" value="1"/>
</dbReference>
<sequence length="294" mass="31435">MSESESVWESTGVPGADWSWTRGVDEADHHVDLRTDIPHPARMYDYYLGGKDHFPADRAAAEAAIAAYPPLRELARANRAFLGRAVRYAHARGLDQFLDVGTGIPTAGSTGEVLSGLGSPASVVYVDNDPIVLSHSRALLTRRPGGRTTVVQADLREPKAILESPEVQQALDLSRPVALLLVAVLHFVPDQDGAQEAVRDLREALAPGSLLVLSHGSADFSTPSAADGGKEAYRNASSPLVLRPRSEIARFFGDFALADPGLVQLPLWRPDAAPAPGWQSLSAYAGVADKPLRP</sequence>
<evidence type="ECO:0000313" key="1">
    <source>
        <dbReference type="EMBL" id="MFC5908030.1"/>
    </source>
</evidence>
<dbReference type="CDD" id="cd02440">
    <property type="entry name" value="AdoMet_MTases"/>
    <property type="match status" value="1"/>
</dbReference>
<dbReference type="EC" id="2.1.1.-" evidence="1"/>
<dbReference type="GO" id="GO:0008168">
    <property type="term" value="F:methyltransferase activity"/>
    <property type="evidence" value="ECO:0007669"/>
    <property type="project" value="UniProtKB-KW"/>
</dbReference>
<keyword evidence="1" id="KW-0808">Transferase</keyword>
<dbReference type="RefSeq" id="WP_380583036.1">
    <property type="nucleotide sequence ID" value="NZ_JBHSQJ010000048.1"/>
</dbReference>
<dbReference type="GO" id="GO:0032259">
    <property type="term" value="P:methylation"/>
    <property type="evidence" value="ECO:0007669"/>
    <property type="project" value="UniProtKB-KW"/>
</dbReference>
<protein>
    <submittedName>
        <fullName evidence="1">SAM-dependent methyltransferase</fullName>
        <ecNumber evidence="1">2.1.1.-</ecNumber>
    </submittedName>
</protein>
<dbReference type="Gene3D" id="3.40.50.150">
    <property type="entry name" value="Vaccinia Virus protein VP39"/>
    <property type="match status" value="1"/>
</dbReference>
<name>A0ABW1FZV0_9ACTN</name>
<keyword evidence="1" id="KW-0489">Methyltransferase</keyword>
<dbReference type="EMBL" id="JBHSQJ010000048">
    <property type="protein sequence ID" value="MFC5908030.1"/>
    <property type="molecule type" value="Genomic_DNA"/>
</dbReference>
<dbReference type="Pfam" id="PF04672">
    <property type="entry name" value="Methyltransf_19"/>
    <property type="match status" value="1"/>
</dbReference>
<evidence type="ECO:0000313" key="2">
    <source>
        <dbReference type="Proteomes" id="UP001596174"/>
    </source>
</evidence>